<reference evidence="1 2" key="1">
    <citation type="journal article" date="2012" name="J. Bacteriol.">
        <title>Complete genome sequence of the B12-producing Shimwellia blattae strain DSM 4481, isolated from a cockroach.</title>
        <authorList>
            <person name="Brzuszkiewicz E."/>
            <person name="Waschkowitz T."/>
            <person name="Wiezer A."/>
            <person name="Daniel R."/>
        </authorList>
    </citation>
    <scope>NUCLEOTIDE SEQUENCE [LARGE SCALE GENOMIC DNA]</scope>
    <source>
        <strain evidence="2">ATCC 29907 / DSM 4481 / JCM 1650 / NBRC 105725 / CDC 9005-74</strain>
    </source>
</reference>
<dbReference type="KEGG" id="ebt:EBL_c20790"/>
<keyword evidence="2" id="KW-1185">Reference proteome</keyword>
<evidence type="ECO:0000313" key="1">
    <source>
        <dbReference type="EMBL" id="AFJ47170.1"/>
    </source>
</evidence>
<proteinExistence type="predicted"/>
<dbReference type="HOGENOM" id="CLU_166713_1_0_6"/>
<sequence length="64" mass="7587">MKRSWFYHFNCTTEQADELVARYSSRGVKTERSLNTDFLSWTVAAWLPERIRDQGCTRSGRRSQ</sequence>
<dbReference type="Proteomes" id="UP000001955">
    <property type="component" value="Chromosome"/>
</dbReference>
<name>I2B9G6_SHIBC</name>
<evidence type="ECO:0000313" key="2">
    <source>
        <dbReference type="Proteomes" id="UP000001955"/>
    </source>
</evidence>
<protein>
    <recommendedName>
        <fullName evidence="3">Phage protein</fullName>
    </recommendedName>
</protein>
<dbReference type="RefSeq" id="WP_014716035.1">
    <property type="nucleotide sequence ID" value="NC_017910.1"/>
</dbReference>
<dbReference type="EMBL" id="CP001560">
    <property type="protein sequence ID" value="AFJ47170.1"/>
    <property type="molecule type" value="Genomic_DNA"/>
</dbReference>
<evidence type="ECO:0008006" key="3">
    <source>
        <dbReference type="Google" id="ProtNLM"/>
    </source>
</evidence>
<gene>
    <name evidence="1" type="ordered locus">EBL_c20790</name>
</gene>
<dbReference type="eggNOG" id="ENOG5033AGT">
    <property type="taxonomic scope" value="Bacteria"/>
</dbReference>
<dbReference type="AlphaFoldDB" id="I2B9G6"/>
<accession>I2B9G6</accession>
<dbReference type="OrthoDB" id="6562952at2"/>
<organism evidence="1 2">
    <name type="scientific">Shimwellia blattae (strain ATCC 29907 / DSM 4481 / JCM 1650 / NBRC 105725 / CDC 9005-74)</name>
    <name type="common">Escherichia blattae</name>
    <dbReference type="NCBI Taxonomy" id="630626"/>
    <lineage>
        <taxon>Bacteria</taxon>
        <taxon>Pseudomonadati</taxon>
        <taxon>Pseudomonadota</taxon>
        <taxon>Gammaproteobacteria</taxon>
        <taxon>Enterobacterales</taxon>
        <taxon>Enterobacteriaceae</taxon>
        <taxon>Shimwellia</taxon>
    </lineage>
</organism>